<dbReference type="AlphaFoldDB" id="A0A2M9Y799"/>
<gene>
    <name evidence="2" type="ORF">CH362_19095</name>
</gene>
<feature type="transmembrane region" description="Helical" evidence="1">
    <location>
        <begin position="75"/>
        <end position="92"/>
    </location>
</feature>
<evidence type="ECO:0000256" key="1">
    <source>
        <dbReference type="SAM" id="Phobius"/>
    </source>
</evidence>
<keyword evidence="3" id="KW-1185">Reference proteome</keyword>
<keyword evidence="1" id="KW-0472">Membrane</keyword>
<keyword evidence="1" id="KW-0812">Transmembrane</keyword>
<dbReference type="Proteomes" id="UP000231926">
    <property type="component" value="Unassembled WGS sequence"/>
</dbReference>
<comment type="caution">
    <text evidence="2">The sequence shown here is derived from an EMBL/GenBank/DDBJ whole genome shotgun (WGS) entry which is preliminary data.</text>
</comment>
<feature type="transmembrane region" description="Helical" evidence="1">
    <location>
        <begin position="235"/>
        <end position="257"/>
    </location>
</feature>
<feature type="transmembrane region" description="Helical" evidence="1">
    <location>
        <begin position="104"/>
        <end position="123"/>
    </location>
</feature>
<keyword evidence="1" id="KW-1133">Transmembrane helix</keyword>
<reference evidence="2 3" key="1">
    <citation type="submission" date="2017-07" db="EMBL/GenBank/DDBJ databases">
        <title>Leptospira spp. isolated from tropical soils.</title>
        <authorList>
            <person name="Thibeaux R."/>
            <person name="Iraola G."/>
            <person name="Ferres I."/>
            <person name="Bierque E."/>
            <person name="Girault D."/>
            <person name="Soupe-Gilbert M.-E."/>
            <person name="Picardeau M."/>
            <person name="Goarant C."/>
        </authorList>
    </citation>
    <scope>NUCLEOTIDE SEQUENCE [LARGE SCALE GENOMIC DNA]</scope>
    <source>
        <strain evidence="2 3">FH4-C-A2</strain>
    </source>
</reference>
<evidence type="ECO:0000313" key="3">
    <source>
        <dbReference type="Proteomes" id="UP000231926"/>
    </source>
</evidence>
<organism evidence="2 3">
    <name type="scientific">Leptospira saintgironsiae</name>
    <dbReference type="NCBI Taxonomy" id="2023183"/>
    <lineage>
        <taxon>Bacteria</taxon>
        <taxon>Pseudomonadati</taxon>
        <taxon>Spirochaetota</taxon>
        <taxon>Spirochaetia</taxon>
        <taxon>Leptospirales</taxon>
        <taxon>Leptospiraceae</taxon>
        <taxon>Leptospira</taxon>
    </lineage>
</organism>
<evidence type="ECO:0000313" key="2">
    <source>
        <dbReference type="EMBL" id="PJZ47460.1"/>
    </source>
</evidence>
<accession>A0A2M9Y799</accession>
<name>A0A2M9Y799_9LEPT</name>
<feature type="transmembrane region" description="Helical" evidence="1">
    <location>
        <begin position="178"/>
        <end position="199"/>
    </location>
</feature>
<dbReference type="EMBL" id="NPDR01000032">
    <property type="protein sequence ID" value="PJZ47460.1"/>
    <property type="molecule type" value="Genomic_DNA"/>
</dbReference>
<sequence length="272" mass="31354">MLIYLQRNVYSLIFVPFLCFFSLFGLMRFEIDSGPLELGFPFVTVRTQCVDVSGIMDKNQNIHKVKTINYINAKYLNLFISLLFCLALGKFIKRIKNLFFRNTFVGYVCINLLILALVGWSNIENSQEENLILSAKETEELISGRVIPLTEETNSLKQLINDSDSPEETEISEGIFEIVGYFLFPILILLFFPLCLSLISSYCTDMLISPFNLCRGLILSENEIFNYWVRALVDSIIFMAVFLVASAFLFYILKFLFESVVNKFNKIKPYVD</sequence>
<proteinExistence type="predicted"/>
<feature type="transmembrane region" description="Helical" evidence="1">
    <location>
        <begin position="9"/>
        <end position="29"/>
    </location>
</feature>
<protein>
    <submittedName>
        <fullName evidence="2">Uncharacterized protein</fullName>
    </submittedName>
</protein>